<dbReference type="Gene3D" id="1.20.140.150">
    <property type="match status" value="1"/>
</dbReference>
<keyword evidence="1" id="KW-1133">Transmembrane helix</keyword>
<gene>
    <name evidence="2" type="ORF">ACJMK2_033375</name>
</gene>
<reference evidence="2 3" key="1">
    <citation type="submission" date="2024-11" db="EMBL/GenBank/DDBJ databases">
        <title>Chromosome-level genome assembly of the freshwater bivalve Anodonta woodiana.</title>
        <authorList>
            <person name="Chen X."/>
        </authorList>
    </citation>
    <scope>NUCLEOTIDE SEQUENCE [LARGE SCALE GENOMIC DNA]</scope>
    <source>
        <strain evidence="2">MN2024</strain>
        <tissue evidence="2">Gills</tissue>
    </source>
</reference>
<keyword evidence="1" id="KW-0812">Transmembrane</keyword>
<feature type="transmembrane region" description="Helical" evidence="1">
    <location>
        <begin position="85"/>
        <end position="105"/>
    </location>
</feature>
<comment type="caution">
    <text evidence="2">The sequence shown here is derived from an EMBL/GenBank/DDBJ whole genome shotgun (WGS) entry which is preliminary data.</text>
</comment>
<dbReference type="Proteomes" id="UP001634394">
    <property type="component" value="Unassembled WGS sequence"/>
</dbReference>
<organism evidence="2 3">
    <name type="scientific">Sinanodonta woodiana</name>
    <name type="common">Chinese pond mussel</name>
    <name type="synonym">Anodonta woodiana</name>
    <dbReference type="NCBI Taxonomy" id="1069815"/>
    <lineage>
        <taxon>Eukaryota</taxon>
        <taxon>Metazoa</taxon>
        <taxon>Spiralia</taxon>
        <taxon>Lophotrochozoa</taxon>
        <taxon>Mollusca</taxon>
        <taxon>Bivalvia</taxon>
        <taxon>Autobranchia</taxon>
        <taxon>Heteroconchia</taxon>
        <taxon>Palaeoheterodonta</taxon>
        <taxon>Unionida</taxon>
        <taxon>Unionoidea</taxon>
        <taxon>Unionidae</taxon>
        <taxon>Unioninae</taxon>
        <taxon>Sinanodonta</taxon>
    </lineage>
</organism>
<evidence type="ECO:0000313" key="3">
    <source>
        <dbReference type="Proteomes" id="UP001634394"/>
    </source>
</evidence>
<dbReference type="AlphaFoldDB" id="A0ABD3WNP4"/>
<feature type="transmembrane region" description="Helical" evidence="1">
    <location>
        <begin position="168"/>
        <end position="188"/>
    </location>
</feature>
<accession>A0ABD3WNP4</accession>
<evidence type="ECO:0000313" key="2">
    <source>
        <dbReference type="EMBL" id="KAL3875427.1"/>
    </source>
</evidence>
<protein>
    <submittedName>
        <fullName evidence="2">Uncharacterized protein</fullName>
    </submittedName>
</protein>
<keyword evidence="1" id="KW-0472">Membrane</keyword>
<sequence length="272" mass="30269">MDGKKKEIFVMLIAVLGFLFQLLAYVTPSWIVLENVPTINGRLDLRYSVWYAKYCSRIGCLTVTPFEAMGSDGNQVVTRSSWIEIQAETTVAIICSLLGIITALCHLRKGEAFRVSVGSTIAIVSLFVSGIFPIIPIGKVSHMNEMLQDILQNNNYFPMQLTVPYCPIIAGIGAFFEFVAAISFSFWLHSAIHEASRTTTRERPTGVRDISNGVARVQSPPSYQEVMEGCYNIAIIPPSYEEAVNCMETTGTKTVKQQTMEMLGTRIDEHYC</sequence>
<name>A0ABD3WNP4_SINWO</name>
<proteinExistence type="predicted"/>
<keyword evidence="3" id="KW-1185">Reference proteome</keyword>
<feature type="transmembrane region" description="Helical" evidence="1">
    <location>
        <begin position="117"/>
        <end position="137"/>
    </location>
</feature>
<dbReference type="EMBL" id="JBJQND010000005">
    <property type="protein sequence ID" value="KAL3875427.1"/>
    <property type="molecule type" value="Genomic_DNA"/>
</dbReference>
<evidence type="ECO:0000256" key="1">
    <source>
        <dbReference type="SAM" id="Phobius"/>
    </source>
</evidence>